<evidence type="ECO:0000313" key="1">
    <source>
        <dbReference type="EMBL" id="CAB4884018.1"/>
    </source>
</evidence>
<dbReference type="EMBL" id="CAFBLP010000048">
    <property type="protein sequence ID" value="CAB4884018.1"/>
    <property type="molecule type" value="Genomic_DNA"/>
</dbReference>
<accession>A0A6J7EQT9</accession>
<dbReference type="InterPro" id="IPR021848">
    <property type="entry name" value="HODM_asu-like"/>
</dbReference>
<name>A0A6J7EQT9_9ZZZZ</name>
<organism evidence="1">
    <name type="scientific">freshwater metagenome</name>
    <dbReference type="NCBI Taxonomy" id="449393"/>
    <lineage>
        <taxon>unclassified sequences</taxon>
        <taxon>metagenomes</taxon>
        <taxon>ecological metagenomes</taxon>
    </lineage>
</organism>
<reference evidence="1" key="1">
    <citation type="submission" date="2020-05" db="EMBL/GenBank/DDBJ databases">
        <authorList>
            <person name="Chiriac C."/>
            <person name="Salcher M."/>
            <person name="Ghai R."/>
            <person name="Kavagutti S V."/>
        </authorList>
    </citation>
    <scope>NUCLEOTIDE SEQUENCE</scope>
</reference>
<sequence>MTDWLDDLRLESGPPFLAMGMHALRLDEWLIVDDDRAADLAVKADLLRTDRASVFAAMDGTHEASAELLEMVREWLTAHGIAVPTSDADEHPLIAAARLVQEDLALLQYVDGEWVLTAGAICFPTHWTIGDKVGLPLEGVHAPVAHYESELREKVDRFHDRLAVDRPAWRRNWIVADTNALHLRAYGGPIHHVPVIQPDGSPMWIRSERQTLRRLQQTDAIVFTVRVQRAPLGVLLERPDLAGRMLAATRSWDARKRMYASTGGALDQLNEWLERVAGGAHPTT</sequence>
<dbReference type="Pfam" id="PF11927">
    <property type="entry name" value="HODM_asu-like"/>
    <property type="match status" value="1"/>
</dbReference>
<protein>
    <submittedName>
        <fullName evidence="1">Unannotated protein</fullName>
    </submittedName>
</protein>
<gene>
    <name evidence="1" type="ORF">UFOPK3376_01877</name>
</gene>
<proteinExistence type="predicted"/>
<dbReference type="AlphaFoldDB" id="A0A6J7EQT9"/>